<sequence length="72" mass="7211">MGDEGRTLRDEGRARAVPDRSLWSDGEAGGPAGPRARPRGGARAFASVTAPGAANAGGLTATGHSSRLRGLV</sequence>
<feature type="compositionally biased region" description="Low complexity" evidence="1">
    <location>
        <begin position="33"/>
        <end position="63"/>
    </location>
</feature>
<organism evidence="2 3">
    <name type="scientific">Glycomyces sambucus</name>
    <dbReference type="NCBI Taxonomy" id="380244"/>
    <lineage>
        <taxon>Bacteria</taxon>
        <taxon>Bacillati</taxon>
        <taxon>Actinomycetota</taxon>
        <taxon>Actinomycetes</taxon>
        <taxon>Glycomycetales</taxon>
        <taxon>Glycomycetaceae</taxon>
        <taxon>Glycomyces</taxon>
    </lineage>
</organism>
<dbReference type="STRING" id="380244.SAMN05216298_3263"/>
<dbReference type="Proteomes" id="UP000198662">
    <property type="component" value="Unassembled WGS sequence"/>
</dbReference>
<protein>
    <submittedName>
        <fullName evidence="2">Uncharacterized protein</fullName>
    </submittedName>
</protein>
<proteinExistence type="predicted"/>
<evidence type="ECO:0000313" key="2">
    <source>
        <dbReference type="EMBL" id="SDL24815.1"/>
    </source>
</evidence>
<reference evidence="3" key="1">
    <citation type="submission" date="2016-10" db="EMBL/GenBank/DDBJ databases">
        <authorList>
            <person name="Varghese N."/>
            <person name="Submissions S."/>
        </authorList>
    </citation>
    <scope>NUCLEOTIDE SEQUENCE [LARGE SCALE GENOMIC DNA]</scope>
    <source>
        <strain evidence="3">CGMCC 4.3147</strain>
    </source>
</reference>
<dbReference type="EMBL" id="FNGF01000004">
    <property type="protein sequence ID" value="SDL24815.1"/>
    <property type="molecule type" value="Genomic_DNA"/>
</dbReference>
<dbReference type="AlphaFoldDB" id="A0A1G9IIJ5"/>
<evidence type="ECO:0000313" key="3">
    <source>
        <dbReference type="Proteomes" id="UP000198662"/>
    </source>
</evidence>
<feature type="compositionally biased region" description="Basic and acidic residues" evidence="1">
    <location>
        <begin position="1"/>
        <end position="18"/>
    </location>
</feature>
<gene>
    <name evidence="2" type="ORF">SAMN05216298_3263</name>
</gene>
<name>A0A1G9IIJ5_9ACTN</name>
<feature type="region of interest" description="Disordered" evidence="1">
    <location>
        <begin position="1"/>
        <end position="72"/>
    </location>
</feature>
<evidence type="ECO:0000256" key="1">
    <source>
        <dbReference type="SAM" id="MobiDB-lite"/>
    </source>
</evidence>
<keyword evidence="3" id="KW-1185">Reference proteome</keyword>
<accession>A0A1G9IIJ5</accession>